<protein>
    <recommendedName>
        <fullName evidence="3">Acyloxyacyl hydrolase</fullName>
    </recommendedName>
</protein>
<organism evidence="1 2">
    <name type="scientific">Aquibium carbonis</name>
    <dbReference type="NCBI Taxonomy" id="2495581"/>
    <lineage>
        <taxon>Bacteria</taxon>
        <taxon>Pseudomonadati</taxon>
        <taxon>Pseudomonadota</taxon>
        <taxon>Alphaproteobacteria</taxon>
        <taxon>Hyphomicrobiales</taxon>
        <taxon>Phyllobacteriaceae</taxon>
        <taxon>Aquibium</taxon>
    </lineage>
</organism>
<dbReference type="OrthoDB" id="323914at2"/>
<dbReference type="AlphaFoldDB" id="A0A3S0AAK6"/>
<reference evidence="1 2" key="1">
    <citation type="submission" date="2018-12" db="EMBL/GenBank/DDBJ databases">
        <title>Mesorhizobium carbonis sp. nov., isolated from coal mine water.</title>
        <authorList>
            <person name="Xin W."/>
            <person name="Xu Z."/>
            <person name="Xiang F."/>
            <person name="Zhang J."/>
            <person name="Xi L."/>
            <person name="Liu J."/>
        </authorList>
    </citation>
    <scope>NUCLEOTIDE SEQUENCE [LARGE SCALE GENOMIC DNA]</scope>
    <source>
        <strain evidence="1 2">B2.3</strain>
    </source>
</reference>
<evidence type="ECO:0000313" key="2">
    <source>
        <dbReference type="Proteomes" id="UP000278398"/>
    </source>
</evidence>
<sequence length="202" mass="21591">MRGRLARHGMSLLGALTVLFWLSPDAFAGNERSRNSVLLFGGPMMQGHFPGDAIIPFGSRFDRRMILGAALQHDFVRFENGVSFGTEAGVAARVGPDVSGEVWGGVSATHVGPTIGPITISPSLVVGLSAVNKAVGIESRRRGAKGDARLLFYLGPELQFRSSALPGVALVYRIHHRSGAWHTLGNMRDATNSNVIGLKIDF</sequence>
<evidence type="ECO:0000313" key="1">
    <source>
        <dbReference type="EMBL" id="RST87341.1"/>
    </source>
</evidence>
<dbReference type="Proteomes" id="UP000278398">
    <property type="component" value="Unassembled WGS sequence"/>
</dbReference>
<dbReference type="RefSeq" id="WP_126698540.1">
    <property type="nucleotide sequence ID" value="NZ_RWKW01000020.1"/>
</dbReference>
<accession>A0A3S0AAK6</accession>
<dbReference type="EMBL" id="RWKW01000020">
    <property type="protein sequence ID" value="RST87341.1"/>
    <property type="molecule type" value="Genomic_DNA"/>
</dbReference>
<comment type="caution">
    <text evidence="1">The sequence shown here is derived from an EMBL/GenBank/DDBJ whole genome shotgun (WGS) entry which is preliminary data.</text>
</comment>
<name>A0A3S0AAK6_9HYPH</name>
<gene>
    <name evidence="1" type="ORF">EJC49_05930</name>
</gene>
<evidence type="ECO:0008006" key="3">
    <source>
        <dbReference type="Google" id="ProtNLM"/>
    </source>
</evidence>
<keyword evidence="2" id="KW-1185">Reference proteome</keyword>
<proteinExistence type="predicted"/>